<accession>A0A1X6MV03</accession>
<dbReference type="InterPro" id="IPR036388">
    <property type="entry name" value="WH-like_DNA-bd_sf"/>
</dbReference>
<dbReference type="RefSeq" id="XP_024336982.1">
    <property type="nucleotide sequence ID" value="XM_024481028.1"/>
</dbReference>
<protein>
    <submittedName>
        <fullName evidence="6">Uncharacterized protein</fullName>
    </submittedName>
</protein>
<dbReference type="Pfam" id="PF00891">
    <property type="entry name" value="Methyltransf_2"/>
    <property type="match status" value="1"/>
</dbReference>
<dbReference type="PANTHER" id="PTHR43712:SF2">
    <property type="entry name" value="O-METHYLTRANSFERASE CICE"/>
    <property type="match status" value="1"/>
</dbReference>
<dbReference type="GO" id="GO:0008171">
    <property type="term" value="F:O-methyltransferase activity"/>
    <property type="evidence" value="ECO:0007669"/>
    <property type="project" value="InterPro"/>
</dbReference>
<dbReference type="InterPro" id="IPR012967">
    <property type="entry name" value="COMT_dimerisation"/>
</dbReference>
<feature type="domain" description="O-methyltransferase C-terminal" evidence="4">
    <location>
        <begin position="258"/>
        <end position="446"/>
    </location>
</feature>
<evidence type="ECO:0000259" key="5">
    <source>
        <dbReference type="Pfam" id="PF08100"/>
    </source>
</evidence>
<dbReference type="GeneID" id="36325978"/>
<keyword evidence="7" id="KW-1185">Reference proteome</keyword>
<name>A0A1X6MV03_9APHY</name>
<reference evidence="6 7" key="1">
    <citation type="submission" date="2017-04" db="EMBL/GenBank/DDBJ databases">
        <title>Genome Sequence of the Model Brown-Rot Fungus Postia placenta SB12.</title>
        <authorList>
            <consortium name="DOE Joint Genome Institute"/>
            <person name="Gaskell J."/>
            <person name="Kersten P."/>
            <person name="Larrondo L.F."/>
            <person name="Canessa P."/>
            <person name="Martinez D."/>
            <person name="Hibbett D."/>
            <person name="Schmoll M."/>
            <person name="Kubicek C.P."/>
            <person name="Martinez A.T."/>
            <person name="Yadav J."/>
            <person name="Master E."/>
            <person name="Magnuson J.K."/>
            <person name="James T."/>
            <person name="Yaver D."/>
            <person name="Berka R."/>
            <person name="Labutti K."/>
            <person name="Lipzen A."/>
            <person name="Aerts A."/>
            <person name="Barry K."/>
            <person name="Henrissat B."/>
            <person name="Blanchette R."/>
            <person name="Grigoriev I."/>
            <person name="Cullen D."/>
        </authorList>
    </citation>
    <scope>NUCLEOTIDE SEQUENCE [LARGE SCALE GENOMIC DNA]</scope>
    <source>
        <strain evidence="6 7">MAD-698-R-SB12</strain>
    </source>
</reference>
<dbReference type="Proteomes" id="UP000194127">
    <property type="component" value="Unassembled WGS sequence"/>
</dbReference>
<evidence type="ECO:0000313" key="6">
    <source>
        <dbReference type="EMBL" id="OSX60188.1"/>
    </source>
</evidence>
<evidence type="ECO:0000256" key="2">
    <source>
        <dbReference type="ARBA" id="ARBA00022679"/>
    </source>
</evidence>
<dbReference type="PANTHER" id="PTHR43712">
    <property type="entry name" value="PUTATIVE (AFU_ORTHOLOGUE AFUA_4G14580)-RELATED"/>
    <property type="match status" value="1"/>
</dbReference>
<evidence type="ECO:0000259" key="4">
    <source>
        <dbReference type="Pfam" id="PF00891"/>
    </source>
</evidence>
<dbReference type="InterPro" id="IPR029063">
    <property type="entry name" value="SAM-dependent_MTases_sf"/>
</dbReference>
<dbReference type="SUPFAM" id="SSF46785">
    <property type="entry name" value="Winged helix' DNA-binding domain"/>
    <property type="match status" value="1"/>
</dbReference>
<dbReference type="GO" id="GO:0046983">
    <property type="term" value="F:protein dimerization activity"/>
    <property type="evidence" value="ECO:0007669"/>
    <property type="project" value="InterPro"/>
</dbReference>
<dbReference type="AlphaFoldDB" id="A0A1X6MV03"/>
<evidence type="ECO:0000313" key="7">
    <source>
        <dbReference type="Proteomes" id="UP000194127"/>
    </source>
</evidence>
<dbReference type="Pfam" id="PF08100">
    <property type="entry name" value="Dimerisation"/>
    <property type="match status" value="1"/>
</dbReference>
<keyword evidence="2" id="KW-0808">Transferase</keyword>
<dbReference type="STRING" id="670580.A0A1X6MV03"/>
<dbReference type="Gene3D" id="3.40.50.150">
    <property type="entry name" value="Vaccinia Virus protein VP39"/>
    <property type="match status" value="1"/>
</dbReference>
<organism evidence="6 7">
    <name type="scientific">Postia placenta MAD-698-R-SB12</name>
    <dbReference type="NCBI Taxonomy" id="670580"/>
    <lineage>
        <taxon>Eukaryota</taxon>
        <taxon>Fungi</taxon>
        <taxon>Dikarya</taxon>
        <taxon>Basidiomycota</taxon>
        <taxon>Agaricomycotina</taxon>
        <taxon>Agaricomycetes</taxon>
        <taxon>Polyporales</taxon>
        <taxon>Adustoporiaceae</taxon>
        <taxon>Rhodonia</taxon>
    </lineage>
</organism>
<keyword evidence="1" id="KW-0489">Methyltransferase</keyword>
<dbReference type="Gene3D" id="1.10.10.10">
    <property type="entry name" value="Winged helix-like DNA-binding domain superfamily/Winged helix DNA-binding domain"/>
    <property type="match status" value="1"/>
</dbReference>
<feature type="domain" description="O-methyltransferase dimerisation" evidence="5">
    <location>
        <begin position="83"/>
        <end position="154"/>
    </location>
</feature>
<dbReference type="InterPro" id="IPR001077">
    <property type="entry name" value="COMT_C"/>
</dbReference>
<dbReference type="InterPro" id="IPR016461">
    <property type="entry name" value="COMT-like"/>
</dbReference>
<sequence>MSSAGKAEQLRSLVRLFSDAAEVAISEWESQEKSPASDAGHTVPSFALHNACRTILGVSGMCADLCQEPGIRLTEIACYNFLARALHIAVQSGIPDILAEAEPQTGMSSHEISRRTGIHEQKLTRVLRTLCTFHIFLEVRDHHFANSRTSQVLVGDEYLRCWILLHGIELFTASDELLPLLLNPVKGHSTSNRETAWQEAIGSDQTVWEYLEQKVEQPDGTLVPRPSLAVWAHGMVAGGRADASCLDADYPWESLGNSTVVDVGGGAGGTSLDLSRKFPNLSFVVEDRPSTIQQAEYVWAHEYPQAIQMGRVKLVPHNFFSRQPIRGAEVYFMRYILSVSFFTSRQHLDLTLASASSHDWPDDECVTILSHLCDAMSPTSKLLIVDKVLNTSVGSDQLKPAPFPLPANYGVAQAFGNLHDLAMMACHNGMERTPEMLETVAQRAGLKITKIWESRSTMSITEMVRERA</sequence>
<dbReference type="SUPFAM" id="SSF53335">
    <property type="entry name" value="S-adenosyl-L-methionine-dependent methyltransferases"/>
    <property type="match status" value="1"/>
</dbReference>
<dbReference type="GO" id="GO:0032259">
    <property type="term" value="P:methylation"/>
    <property type="evidence" value="ECO:0007669"/>
    <property type="project" value="UniProtKB-KW"/>
</dbReference>
<evidence type="ECO:0000256" key="3">
    <source>
        <dbReference type="ARBA" id="ARBA00022691"/>
    </source>
</evidence>
<dbReference type="EMBL" id="KZ110600">
    <property type="protein sequence ID" value="OSX60188.1"/>
    <property type="molecule type" value="Genomic_DNA"/>
</dbReference>
<dbReference type="PROSITE" id="PS51683">
    <property type="entry name" value="SAM_OMT_II"/>
    <property type="match status" value="1"/>
</dbReference>
<gene>
    <name evidence="6" type="ORF">POSPLADRAFT_1058363</name>
</gene>
<keyword evidence="3" id="KW-0949">S-adenosyl-L-methionine</keyword>
<dbReference type="OrthoDB" id="1606438at2759"/>
<dbReference type="InterPro" id="IPR036390">
    <property type="entry name" value="WH_DNA-bd_sf"/>
</dbReference>
<proteinExistence type="predicted"/>
<evidence type="ECO:0000256" key="1">
    <source>
        <dbReference type="ARBA" id="ARBA00022603"/>
    </source>
</evidence>